<protein>
    <recommendedName>
        <fullName evidence="4">Cytochrome c domain-containing protein</fullName>
    </recommendedName>
</protein>
<dbReference type="Proteomes" id="UP000245125">
    <property type="component" value="Unassembled WGS sequence"/>
</dbReference>
<name>A0A2U3QL75_9BACT</name>
<feature type="compositionally biased region" description="Pro residues" evidence="1">
    <location>
        <begin position="91"/>
        <end position="107"/>
    </location>
</feature>
<dbReference type="GO" id="GO:0020037">
    <property type="term" value="F:heme binding"/>
    <property type="evidence" value="ECO:0007669"/>
    <property type="project" value="InterPro"/>
</dbReference>
<evidence type="ECO:0000313" key="2">
    <source>
        <dbReference type="EMBL" id="SPQ02147.1"/>
    </source>
</evidence>
<evidence type="ECO:0000256" key="1">
    <source>
        <dbReference type="SAM" id="MobiDB-lite"/>
    </source>
</evidence>
<sequence length="143" mass="14598">MRGKMRKKILSILFVVLSVAAIGIINVHADGAADYATYCPMCHGPLASSTVKGTTVAAVRAAVTAYGMGNTGSLSDAQIQAILNAIHGTPTPTPTPAPTPTPTPSPMPSGMRAPSGKMVFPHPPVQAPVTNNDPLRPCLSVSG</sequence>
<evidence type="ECO:0000313" key="3">
    <source>
        <dbReference type="Proteomes" id="UP000245125"/>
    </source>
</evidence>
<reference evidence="3" key="1">
    <citation type="submission" date="2018-03" db="EMBL/GenBank/DDBJ databases">
        <authorList>
            <person name="Zecchin S."/>
        </authorList>
    </citation>
    <scope>NUCLEOTIDE SEQUENCE [LARGE SCALE GENOMIC DNA]</scope>
</reference>
<dbReference type="AlphaFoldDB" id="A0A2U3QL75"/>
<dbReference type="SUPFAM" id="SSF46626">
    <property type="entry name" value="Cytochrome c"/>
    <property type="match status" value="1"/>
</dbReference>
<dbReference type="InterPro" id="IPR036909">
    <property type="entry name" value="Cyt_c-like_dom_sf"/>
</dbReference>
<keyword evidence="3" id="KW-1185">Reference proteome</keyword>
<evidence type="ECO:0008006" key="4">
    <source>
        <dbReference type="Google" id="ProtNLM"/>
    </source>
</evidence>
<feature type="region of interest" description="Disordered" evidence="1">
    <location>
        <begin position="87"/>
        <end position="112"/>
    </location>
</feature>
<dbReference type="EMBL" id="OUUY01000146">
    <property type="protein sequence ID" value="SPQ02147.1"/>
    <property type="molecule type" value="Genomic_DNA"/>
</dbReference>
<dbReference type="GO" id="GO:0009055">
    <property type="term" value="F:electron transfer activity"/>
    <property type="evidence" value="ECO:0007669"/>
    <property type="project" value="InterPro"/>
</dbReference>
<accession>A0A2U3QL75</accession>
<organism evidence="2 3">
    <name type="scientific">Candidatus Sulfobium mesophilum</name>
    <dbReference type="NCBI Taxonomy" id="2016548"/>
    <lineage>
        <taxon>Bacteria</taxon>
        <taxon>Pseudomonadati</taxon>
        <taxon>Nitrospirota</taxon>
        <taxon>Nitrospiria</taxon>
        <taxon>Nitrospirales</taxon>
        <taxon>Nitrospiraceae</taxon>
        <taxon>Candidatus Sulfobium</taxon>
    </lineage>
</organism>
<gene>
    <name evidence="2" type="ORF">NBG4_940002</name>
</gene>
<proteinExistence type="predicted"/>